<evidence type="ECO:0000256" key="2">
    <source>
        <dbReference type="ARBA" id="ARBA00022737"/>
    </source>
</evidence>
<proteinExistence type="predicted"/>
<keyword evidence="5" id="KW-1185">Reference proteome</keyword>
<dbReference type="InterPro" id="IPR015915">
    <property type="entry name" value="Kelch-typ_b-propeller"/>
</dbReference>
<accession>A0A399T2T1</accession>
<dbReference type="InterPro" id="IPR051568">
    <property type="entry name" value="LZTR1/Attractin"/>
</dbReference>
<reference evidence="4 5" key="1">
    <citation type="submission" date="2018-08" db="EMBL/GenBank/DDBJ databases">
        <title>Pallidiluteibacterium maritimus gen. nov., sp. nov., isolated from coastal sediment.</title>
        <authorList>
            <person name="Zhou L.Y."/>
        </authorList>
    </citation>
    <scope>NUCLEOTIDE SEQUENCE [LARGE SCALE GENOMIC DNA]</scope>
    <source>
        <strain evidence="4 5">XSD2</strain>
    </source>
</reference>
<dbReference type="RefSeq" id="WP_119437467.1">
    <property type="nucleotide sequence ID" value="NZ_QWGR01000004.1"/>
</dbReference>
<dbReference type="SUPFAM" id="SSF117281">
    <property type="entry name" value="Kelch motif"/>
    <property type="match status" value="1"/>
</dbReference>
<dbReference type="Proteomes" id="UP000265926">
    <property type="component" value="Unassembled WGS sequence"/>
</dbReference>
<sequence>MKNYIVLAVSFLFIQNILFAQVPSAQWVLEQENAAWKPRDSQGEVVYDGYIWILGGWHDSYSPPPRDVWKSKDGKNWELVSEQAPWEHSDLPMSLVFKDKMWMMGGWYNGRLEGRSASNRVWSSENGKEWSLITEKAGWSARCAAATVSFKGKMWIMGGTSAYYYGGKDSLLNDVWYSEDGKNWTLATAKASWSPRAFHQAVVFNDRIYVIGGGNYDPEYFGFNDVWSSSDGIHWREEVNNASWNERIWFSSVVFKDCIWVIGGWSGNPYKNWGDIWYSQNGKEWRELKTNGPTWKERHEHSAFVFQDELWISGGMTPPLVNDIWSLILSENWQ</sequence>
<keyword evidence="3" id="KW-0732">Signal</keyword>
<evidence type="ECO:0000256" key="1">
    <source>
        <dbReference type="ARBA" id="ARBA00022441"/>
    </source>
</evidence>
<comment type="caution">
    <text evidence="4">The sequence shown here is derived from an EMBL/GenBank/DDBJ whole genome shotgun (WGS) entry which is preliminary data.</text>
</comment>
<feature type="chain" id="PRO_5017335871" evidence="3">
    <location>
        <begin position="21"/>
        <end position="334"/>
    </location>
</feature>
<organism evidence="4 5">
    <name type="scientific">Maribellus luteus</name>
    <dbReference type="NCBI Taxonomy" id="2305463"/>
    <lineage>
        <taxon>Bacteria</taxon>
        <taxon>Pseudomonadati</taxon>
        <taxon>Bacteroidota</taxon>
        <taxon>Bacteroidia</taxon>
        <taxon>Marinilabiliales</taxon>
        <taxon>Prolixibacteraceae</taxon>
        <taxon>Maribellus</taxon>
    </lineage>
</organism>
<dbReference type="Gene3D" id="2.120.10.80">
    <property type="entry name" value="Kelch-type beta propeller"/>
    <property type="match status" value="2"/>
</dbReference>
<gene>
    <name evidence="4" type="ORF">D1614_08375</name>
</gene>
<dbReference type="AlphaFoldDB" id="A0A399T2T1"/>
<keyword evidence="2" id="KW-0677">Repeat</keyword>
<keyword evidence="1" id="KW-0880">Kelch repeat</keyword>
<evidence type="ECO:0000313" key="5">
    <source>
        <dbReference type="Proteomes" id="UP000265926"/>
    </source>
</evidence>
<evidence type="ECO:0000256" key="3">
    <source>
        <dbReference type="SAM" id="SignalP"/>
    </source>
</evidence>
<dbReference type="OrthoDB" id="1078890at2"/>
<feature type="signal peptide" evidence="3">
    <location>
        <begin position="1"/>
        <end position="20"/>
    </location>
</feature>
<dbReference type="PANTHER" id="PTHR46376:SF1">
    <property type="entry name" value="LEUCINE-ZIPPER-LIKE TRANSCRIPTIONAL REGULATOR 1"/>
    <property type="match status" value="1"/>
</dbReference>
<evidence type="ECO:0000313" key="4">
    <source>
        <dbReference type="EMBL" id="RIJ48547.1"/>
    </source>
</evidence>
<dbReference type="EMBL" id="QWGR01000004">
    <property type="protein sequence ID" value="RIJ48547.1"/>
    <property type="molecule type" value="Genomic_DNA"/>
</dbReference>
<dbReference type="Pfam" id="PF24681">
    <property type="entry name" value="Kelch_KLHDC2_KLHL20_DRC7"/>
    <property type="match status" value="1"/>
</dbReference>
<dbReference type="PANTHER" id="PTHR46376">
    <property type="entry name" value="LEUCINE-ZIPPER-LIKE TRANSCRIPTIONAL REGULATOR 1"/>
    <property type="match status" value="1"/>
</dbReference>
<name>A0A399T2T1_9BACT</name>
<protein>
    <submittedName>
        <fullName evidence="4">Galactose oxidase</fullName>
    </submittedName>
</protein>